<keyword evidence="15" id="KW-1185">Reference proteome</keyword>
<evidence type="ECO:0000256" key="4">
    <source>
        <dbReference type="ARBA" id="ARBA00022692"/>
    </source>
</evidence>
<evidence type="ECO:0000256" key="5">
    <source>
        <dbReference type="ARBA" id="ARBA00022989"/>
    </source>
</evidence>
<evidence type="ECO:0000256" key="7">
    <source>
        <dbReference type="ARBA" id="ARBA00023136"/>
    </source>
</evidence>
<feature type="domain" description="Putative zinc-finger" evidence="13">
    <location>
        <begin position="9"/>
        <end position="36"/>
    </location>
</feature>
<organism evidence="14 15">
    <name type="scientific">Streptomyces albipurpureus</name>
    <dbReference type="NCBI Taxonomy" id="2897419"/>
    <lineage>
        <taxon>Bacteria</taxon>
        <taxon>Bacillati</taxon>
        <taxon>Actinomycetota</taxon>
        <taxon>Actinomycetes</taxon>
        <taxon>Kitasatosporales</taxon>
        <taxon>Streptomycetaceae</taxon>
        <taxon>Streptomyces</taxon>
    </lineage>
</organism>
<sequence>MTTADLHTLTGAYVLHALGPEERVEFEHHLMECPSCDQEVRELAATAGKLSLVVAMVPPPELKQQVMRRISTERQEPPGPGRARLERRSGGRALSRFVLAACVAAAMGLGGVSLWQHQEANDARQAAQRAERQSAELAAVLSAPDAKLAAGGLPGGAKGTVVVSTSLNKAAFFTSGMPEPAAGKVYQLWFNDNGTMRSAGLMNPATPNNAVLMKGPVDAASGMGVTVEPAGGSSEPTSAPLAVMNFPT</sequence>
<keyword evidence="3" id="KW-1003">Cell membrane</keyword>
<dbReference type="InterPro" id="IPR027383">
    <property type="entry name" value="Znf_put"/>
</dbReference>
<protein>
    <recommendedName>
        <fullName evidence="10">Regulator of SigK</fullName>
    </recommendedName>
    <alternativeName>
        <fullName evidence="9">Sigma-K anti-sigma factor RskA</fullName>
    </alternativeName>
</protein>
<evidence type="ECO:0000256" key="11">
    <source>
        <dbReference type="SAM" id="Phobius"/>
    </source>
</evidence>
<comment type="subcellular location">
    <subcellularLocation>
        <location evidence="2">Cell membrane</location>
    </subcellularLocation>
    <subcellularLocation>
        <location evidence="1">Membrane</location>
        <topology evidence="1">Single-pass membrane protein</topology>
    </subcellularLocation>
</comment>
<keyword evidence="5 11" id="KW-1133">Transmembrane helix</keyword>
<feature type="transmembrane region" description="Helical" evidence="11">
    <location>
        <begin position="94"/>
        <end position="115"/>
    </location>
</feature>
<dbReference type="Pfam" id="PF10099">
    <property type="entry name" value="RskA_C"/>
    <property type="match status" value="1"/>
</dbReference>
<evidence type="ECO:0000256" key="9">
    <source>
        <dbReference type="ARBA" id="ARBA00029829"/>
    </source>
</evidence>
<keyword evidence="7 11" id="KW-0472">Membrane</keyword>
<reference evidence="14" key="1">
    <citation type="submission" date="2022-06" db="EMBL/GenBank/DDBJ databases">
        <title>Genome public.</title>
        <authorList>
            <person name="Sun Q."/>
        </authorList>
    </citation>
    <scope>NUCLEOTIDE SEQUENCE</scope>
    <source>
        <strain evidence="14">CWNU-1</strain>
    </source>
</reference>
<keyword evidence="6" id="KW-0805">Transcription regulation</keyword>
<evidence type="ECO:0000256" key="2">
    <source>
        <dbReference type="ARBA" id="ARBA00004236"/>
    </source>
</evidence>
<dbReference type="InterPro" id="IPR041916">
    <property type="entry name" value="Anti_sigma_zinc_sf"/>
</dbReference>
<dbReference type="Proteomes" id="UP001431429">
    <property type="component" value="Unassembled WGS sequence"/>
</dbReference>
<keyword evidence="4 11" id="KW-0812">Transmembrane</keyword>
<gene>
    <name evidence="14" type="ORF">NBG84_19165</name>
</gene>
<dbReference type="Gene3D" id="1.10.10.1320">
    <property type="entry name" value="Anti-sigma factor, zinc-finger domain"/>
    <property type="match status" value="1"/>
</dbReference>
<accession>A0ABT0UP46</accession>
<evidence type="ECO:0000313" key="15">
    <source>
        <dbReference type="Proteomes" id="UP001431429"/>
    </source>
</evidence>
<dbReference type="Pfam" id="PF13490">
    <property type="entry name" value="zf-HC2"/>
    <property type="match status" value="1"/>
</dbReference>
<feature type="domain" description="Anti-sigma K factor RskA C-terminal" evidence="12">
    <location>
        <begin position="100"/>
        <end position="240"/>
    </location>
</feature>
<evidence type="ECO:0000256" key="3">
    <source>
        <dbReference type="ARBA" id="ARBA00022475"/>
    </source>
</evidence>
<dbReference type="InterPro" id="IPR018764">
    <property type="entry name" value="RskA_C"/>
</dbReference>
<evidence type="ECO:0000259" key="13">
    <source>
        <dbReference type="Pfam" id="PF13490"/>
    </source>
</evidence>
<evidence type="ECO:0000256" key="1">
    <source>
        <dbReference type="ARBA" id="ARBA00004167"/>
    </source>
</evidence>
<evidence type="ECO:0000256" key="6">
    <source>
        <dbReference type="ARBA" id="ARBA00023015"/>
    </source>
</evidence>
<dbReference type="InterPro" id="IPR051474">
    <property type="entry name" value="Anti-sigma-K/W_factor"/>
</dbReference>
<dbReference type="RefSeq" id="WP_250920720.1">
    <property type="nucleotide sequence ID" value="NZ_JAMQAW010000024.1"/>
</dbReference>
<evidence type="ECO:0000259" key="12">
    <source>
        <dbReference type="Pfam" id="PF10099"/>
    </source>
</evidence>
<evidence type="ECO:0000256" key="8">
    <source>
        <dbReference type="ARBA" id="ARBA00023163"/>
    </source>
</evidence>
<dbReference type="EMBL" id="JAMQAW010000024">
    <property type="protein sequence ID" value="MCM2390388.1"/>
    <property type="molecule type" value="Genomic_DNA"/>
</dbReference>
<dbReference type="PANTHER" id="PTHR37461">
    <property type="entry name" value="ANTI-SIGMA-K FACTOR RSKA"/>
    <property type="match status" value="1"/>
</dbReference>
<proteinExistence type="predicted"/>
<evidence type="ECO:0000313" key="14">
    <source>
        <dbReference type="EMBL" id="MCM2390388.1"/>
    </source>
</evidence>
<evidence type="ECO:0000256" key="10">
    <source>
        <dbReference type="ARBA" id="ARBA00030803"/>
    </source>
</evidence>
<dbReference type="PANTHER" id="PTHR37461:SF1">
    <property type="entry name" value="ANTI-SIGMA-K FACTOR RSKA"/>
    <property type="match status" value="1"/>
</dbReference>
<keyword evidence="8" id="KW-0804">Transcription</keyword>
<comment type="caution">
    <text evidence="14">The sequence shown here is derived from an EMBL/GenBank/DDBJ whole genome shotgun (WGS) entry which is preliminary data.</text>
</comment>
<name>A0ABT0UP46_9ACTN</name>